<sequence length="1760" mass="192511">MSHNQSRSERSDSTQQRKTGRSGSSNQQRYFTGGATTKGGGGASSAPTNPSNRSFNKKYNSSAQGGQSSARSQNVSSDSSNSDVAHAVQNGELQHQPTHGASVAPVTTTSSSVKPMDAPAHKTTRAVPKPPSSIAAQPSNVYTATSESKPPTTPPKAPEDASKSFSLQFGSISPGFVNGMQIPPRTSSAPPNLDEQKKAQARHESLRAAPALLIPSAPKHYLPKKDTGILDQPNAGEAQSLYKSHRDTQVSGAPPVMQTQKPSVHPIPGMHMQLPFHQMQVPVQFGGPNPQIQSGTSIPMPMPIPLPIGNPPVQQPMFVSGLQPHPMQSQGMMHQGPSLNFSSQMGPQLPPQLGNMGMSISPQFSQHQGGKYSGSRKTVKITHPDTHEELRLDDSPGPRSHPNAPHPSHPIPSYPPNHPMNFYPNFFPTASSVPLSSTQVPPTSQAPRLYGQVTVKAVSGSHAEKEPLPPTSSYSVGKTDYLKPSKLHGQDSVLPQKVIEPSLANSLPQTKPGLGTPSTSAATSDPVKVENDEPNTLSLTSAPMDSSALTSTNTGEEARNVVVVPDSIKDNTTKLVHMQDEVNRKSTSLSSLPSQLQETEAVEGKSTSSRTNLVNETAKELLSTTVAVASEAPKGDTKKDTGDASESLGTKSVNSSQSISDTMGKKEQGEAILSEVSDPANEYPDQKVKSTTAGGFLENTQERTEESSRCHSYDVKMADGLVAFTHTTGVGNNESSVSAVNEITSTKSTEVVKESAPVLVRYPPEGPLKSENGEIDNISGGLVPPTLKDSILSDTNVAKSVVQRQKKKKKELYRKAEAAGTSSDLYNAYKGPEEKKESATSAEETESASAISTKQTSAQDNALPSEKPAQSKMEPDDWEDAAEISTPHLETSNNGNQGIDGDMNGLMTKRYSRDFLLKFVEQCTDLPEGFEISTDIAGALLVSSVNVPRESYPGRDIDRPNVGSSRPDRRAIGLGDVDKWNKVPGPLMGGRGDMRTDVGYADNVVGFRPGQGGNHGVLRNPRPQTPVQFAGGILSGPMQSYGPQGGLQRNNSDSDRWQRATGFQKGLMPSPHGPQQVMHKAEKKYEVGKVTDEEQAKQRQLKGILNKLTPQNFEKLFQQVKQVNIDNVVTLSGVISQIFDKALMEPTFCEMYANFCFHLAADLPDLSVDNEKITFKRLLLNKCQEEFERGEREEEEANKEEVEGENKQTAEEREEKRLRVRRRMLGNIRLIGELYKKRMLTERIMHECINKLLGQYQNPDEENIEALCKLMSTIGEMIDHPKAKEFMDAYFDIMAQLSLNMKLSSRVRFMLKDSIDLRKNKWQQRRKVEGPKKIEEVHRDAAQERQAQSSRLGRAPSMGSSIRRAPPMEYASRATNVLSSPSSQFGGFRAASPQNRGYGSQDARMEERHSFDNRTMSIPLPQRPFGDDSITLGPQGGLARGMAFRGQPSVPSIPFEMPSPGDARRMGQNLNGFGSIPEQAPYGQREDLMPRYVPDRSSVPSIYEHSHPQDQSITQGNRDVRSADRNFDRSLTAPARGGPPTSMQNASTDISEERLRDKSMAAIKEYYRYCCVSNLFFHLFWLDCARDVNEVALCIKDLNTPNFHPSMISLWVTDSFERKDVERSLLTKLLINLTKLRDGLISEDQLIKGFESVLAVLEDALSDAPRAAEFLGRIFANVILEKVISLSEIGRLIYEGGEDQGQLVESGIAAEVLGFILDTIKSEKGDSVLNEIRLSSDLRLENFKPPGSSNKTWRIDKFIR</sequence>
<accession>A0ABR0DH44</accession>
<dbReference type="Pfam" id="PF02854">
    <property type="entry name" value="MIF4G"/>
    <property type="match status" value="1"/>
</dbReference>
<dbReference type="SUPFAM" id="SSF48371">
    <property type="entry name" value="ARM repeat"/>
    <property type="match status" value="2"/>
</dbReference>
<feature type="region of interest" description="Disordered" evidence="5">
    <location>
        <begin position="457"/>
        <end position="488"/>
    </location>
</feature>
<evidence type="ECO:0000256" key="4">
    <source>
        <dbReference type="ARBA" id="ARBA00022917"/>
    </source>
</evidence>
<feature type="compositionally biased region" description="Low complexity" evidence="5">
    <location>
        <begin position="586"/>
        <end position="599"/>
    </location>
</feature>
<dbReference type="Pfam" id="PF02847">
    <property type="entry name" value="MA3"/>
    <property type="match status" value="1"/>
</dbReference>
<evidence type="ECO:0000313" key="8">
    <source>
        <dbReference type="Proteomes" id="UP001291926"/>
    </source>
</evidence>
<dbReference type="EMBL" id="JAYDYQ010001088">
    <property type="protein sequence ID" value="KAK4488566.1"/>
    <property type="molecule type" value="Genomic_DNA"/>
</dbReference>
<dbReference type="InterPro" id="IPR016024">
    <property type="entry name" value="ARM-type_fold"/>
</dbReference>
<feature type="region of interest" description="Disordered" evidence="5">
    <location>
        <begin position="1491"/>
        <end position="1551"/>
    </location>
</feature>
<comment type="caution">
    <text evidence="7">The sequence shown here is derived from an EMBL/GenBank/DDBJ whole genome shotgun (WGS) entry which is preliminary data.</text>
</comment>
<dbReference type="Proteomes" id="UP001291926">
    <property type="component" value="Unassembled WGS sequence"/>
</dbReference>
<feature type="region of interest" description="Disordered" evidence="5">
    <location>
        <begin position="1321"/>
        <end position="1363"/>
    </location>
</feature>
<protein>
    <recommendedName>
        <fullName evidence="6">MI domain-containing protein</fullName>
    </recommendedName>
</protein>
<dbReference type="PANTHER" id="PTHR23253">
    <property type="entry name" value="EUKARYOTIC TRANSLATION INITIATION FACTOR 4 GAMMA"/>
    <property type="match status" value="1"/>
</dbReference>
<feature type="region of interest" description="Disordered" evidence="5">
    <location>
        <begin position="1"/>
        <end position="193"/>
    </location>
</feature>
<feature type="region of interest" description="Disordered" evidence="5">
    <location>
        <begin position="824"/>
        <end position="878"/>
    </location>
</feature>
<feature type="compositionally biased region" description="Polar residues" evidence="5">
    <location>
        <begin position="359"/>
        <end position="368"/>
    </location>
</feature>
<feature type="compositionally biased region" description="Basic and acidic residues" evidence="5">
    <location>
        <begin position="382"/>
        <end position="396"/>
    </location>
</feature>
<feature type="compositionally biased region" description="Low complexity" evidence="5">
    <location>
        <begin position="839"/>
        <end position="854"/>
    </location>
</feature>
<evidence type="ECO:0000313" key="7">
    <source>
        <dbReference type="EMBL" id="KAK4488566.1"/>
    </source>
</evidence>
<feature type="compositionally biased region" description="Basic and acidic residues" evidence="5">
    <location>
        <begin position="1199"/>
        <end position="1214"/>
    </location>
</feature>
<feature type="compositionally biased region" description="Basic and acidic residues" evidence="5">
    <location>
        <begin position="1326"/>
        <end position="1343"/>
    </location>
</feature>
<dbReference type="Gene3D" id="1.25.40.180">
    <property type="match status" value="2"/>
</dbReference>
<feature type="region of interest" description="Disordered" evidence="5">
    <location>
        <begin position="581"/>
        <end position="711"/>
    </location>
</feature>
<feature type="compositionally biased region" description="Polar residues" evidence="5">
    <location>
        <begin position="534"/>
        <end position="555"/>
    </location>
</feature>
<dbReference type="InterPro" id="IPR003890">
    <property type="entry name" value="MIF4G-like_typ-3"/>
</dbReference>
<keyword evidence="3" id="KW-0810">Translation regulation</keyword>
<gene>
    <name evidence="7" type="ORF">RD792_004332</name>
</gene>
<feature type="region of interest" description="Disordered" evidence="5">
    <location>
        <begin position="504"/>
        <end position="556"/>
    </location>
</feature>
<feature type="region of interest" description="Disordered" evidence="5">
    <location>
        <begin position="1189"/>
        <end position="1214"/>
    </location>
</feature>
<feature type="region of interest" description="Disordered" evidence="5">
    <location>
        <begin position="952"/>
        <end position="972"/>
    </location>
</feature>
<feature type="compositionally biased region" description="Basic and acidic residues" evidence="5">
    <location>
        <begin position="700"/>
        <end position="711"/>
    </location>
</feature>
<dbReference type="SMART" id="SM00543">
    <property type="entry name" value="MIF4G"/>
    <property type="match status" value="1"/>
</dbReference>
<evidence type="ECO:0000256" key="5">
    <source>
        <dbReference type="SAM" id="MobiDB-lite"/>
    </source>
</evidence>
<evidence type="ECO:0000256" key="1">
    <source>
        <dbReference type="ARBA" id="ARBA00005775"/>
    </source>
</evidence>
<evidence type="ECO:0000259" key="6">
    <source>
        <dbReference type="PROSITE" id="PS51366"/>
    </source>
</evidence>
<dbReference type="PANTHER" id="PTHR23253:SF9">
    <property type="entry name" value="EUKARYOTIC TRANSLATION INITIATION FACTOR 4 GAMMA 2"/>
    <property type="match status" value="1"/>
</dbReference>
<organism evidence="7 8">
    <name type="scientific">Penstemon davidsonii</name>
    <dbReference type="NCBI Taxonomy" id="160366"/>
    <lineage>
        <taxon>Eukaryota</taxon>
        <taxon>Viridiplantae</taxon>
        <taxon>Streptophyta</taxon>
        <taxon>Embryophyta</taxon>
        <taxon>Tracheophyta</taxon>
        <taxon>Spermatophyta</taxon>
        <taxon>Magnoliopsida</taxon>
        <taxon>eudicotyledons</taxon>
        <taxon>Gunneridae</taxon>
        <taxon>Pentapetalae</taxon>
        <taxon>asterids</taxon>
        <taxon>lamiids</taxon>
        <taxon>Lamiales</taxon>
        <taxon>Plantaginaceae</taxon>
        <taxon>Cheloneae</taxon>
        <taxon>Penstemon</taxon>
    </lineage>
</organism>
<comment type="similarity">
    <text evidence="1">Belongs to the eukaryotic initiation factor 4G family.</text>
</comment>
<feature type="compositionally biased region" description="Low complexity" evidence="5">
    <location>
        <begin position="101"/>
        <end position="113"/>
    </location>
</feature>
<reference evidence="7 8" key="1">
    <citation type="journal article" date="2023" name="bioRxiv">
        <title>Genome report: Whole genome sequence and annotation of Penstemon davidsonii.</title>
        <authorList>
            <person name="Ostevik K.L."/>
            <person name="Alabady M."/>
            <person name="Zhang M."/>
            <person name="Rausher M.D."/>
        </authorList>
    </citation>
    <scope>NUCLEOTIDE SEQUENCE [LARGE SCALE GENOMIC DNA]</scope>
    <source>
        <strain evidence="7">DNT005</strain>
        <tissue evidence="7">Whole leaf</tissue>
    </source>
</reference>
<feature type="compositionally biased region" description="Polar residues" evidence="5">
    <location>
        <begin position="647"/>
        <end position="661"/>
    </location>
</feature>
<feature type="compositionally biased region" description="Polar residues" evidence="5">
    <location>
        <begin position="47"/>
        <end position="60"/>
    </location>
</feature>
<evidence type="ECO:0000256" key="3">
    <source>
        <dbReference type="ARBA" id="ARBA00022845"/>
    </source>
</evidence>
<proteinExistence type="inferred from homology"/>
<dbReference type="PROSITE" id="PS51366">
    <property type="entry name" value="MI"/>
    <property type="match status" value="1"/>
</dbReference>
<keyword evidence="2" id="KW-0396">Initiation factor</keyword>
<feature type="compositionally biased region" description="Polar residues" evidence="5">
    <location>
        <begin position="13"/>
        <end position="30"/>
    </location>
</feature>
<keyword evidence="8" id="KW-1185">Reference proteome</keyword>
<dbReference type="InterPro" id="IPR003891">
    <property type="entry name" value="Initiation_fac_eIF4g_MI"/>
</dbReference>
<feature type="compositionally biased region" description="Pro residues" evidence="5">
    <location>
        <begin position="404"/>
        <end position="416"/>
    </location>
</feature>
<feature type="domain" description="MI" evidence="6">
    <location>
        <begin position="1554"/>
        <end position="1694"/>
    </location>
</feature>
<feature type="compositionally biased region" description="Low complexity" evidence="5">
    <location>
        <begin position="61"/>
        <end position="85"/>
    </location>
</feature>
<name>A0ABR0DH44_9LAMI</name>
<keyword evidence="4" id="KW-0648">Protein biosynthesis</keyword>
<feature type="compositionally biased region" description="Basic and acidic residues" evidence="5">
    <location>
        <begin position="1518"/>
        <end position="1528"/>
    </location>
</feature>
<feature type="region of interest" description="Disordered" evidence="5">
    <location>
        <begin position="359"/>
        <end position="416"/>
    </location>
</feature>
<feature type="compositionally biased region" description="Polar residues" evidence="5">
    <location>
        <begin position="605"/>
        <end position="615"/>
    </location>
</feature>
<feature type="compositionally biased region" description="Basic and acidic residues" evidence="5">
    <location>
        <begin position="1"/>
        <end position="12"/>
    </location>
</feature>
<evidence type="ECO:0000256" key="2">
    <source>
        <dbReference type="ARBA" id="ARBA00022540"/>
    </source>
</evidence>
<feature type="compositionally biased region" description="Basic and acidic residues" evidence="5">
    <location>
        <begin position="633"/>
        <end position="642"/>
    </location>
</feature>
<feature type="region of interest" description="Disordered" evidence="5">
    <location>
        <begin position="1381"/>
        <end position="1405"/>
    </location>
</feature>